<gene>
    <name evidence="2" type="ORF">HYALB_00013073</name>
</gene>
<dbReference type="Proteomes" id="UP000701801">
    <property type="component" value="Unassembled WGS sequence"/>
</dbReference>
<sequence>MELGIVLQRKARQPTNSRKSKNAKAEYPSVKRPIRISTPQAKNRQLVRRRPTHRVASQYGNGTREYEGKYERTGTPATRILYCTVLHHFGPVAAKRHLYGVHAVISAAGLAVIVCSGGGRSRAEHRRGPQQVWVSSEPGQVWRLHTALPLTEYSVPAIQRAGAGAGSGSGSGSGGECDIDMATFEAADSVPKI</sequence>
<feature type="region of interest" description="Disordered" evidence="1">
    <location>
        <begin position="1"/>
        <end position="28"/>
    </location>
</feature>
<evidence type="ECO:0000313" key="2">
    <source>
        <dbReference type="EMBL" id="CAG8980753.1"/>
    </source>
</evidence>
<protein>
    <submittedName>
        <fullName evidence="2">Uncharacterized protein</fullName>
    </submittedName>
</protein>
<evidence type="ECO:0000256" key="1">
    <source>
        <dbReference type="SAM" id="MobiDB-lite"/>
    </source>
</evidence>
<dbReference type="EMBL" id="CAJVRM010000414">
    <property type="protein sequence ID" value="CAG8980753.1"/>
    <property type="molecule type" value="Genomic_DNA"/>
</dbReference>
<accession>A0A9N9LU36</accession>
<evidence type="ECO:0000313" key="3">
    <source>
        <dbReference type="Proteomes" id="UP000701801"/>
    </source>
</evidence>
<keyword evidence="3" id="KW-1185">Reference proteome</keyword>
<reference evidence="2" key="1">
    <citation type="submission" date="2021-07" db="EMBL/GenBank/DDBJ databases">
        <authorList>
            <person name="Durling M."/>
        </authorList>
    </citation>
    <scope>NUCLEOTIDE SEQUENCE</scope>
</reference>
<name>A0A9N9LU36_9HELO</name>
<comment type="caution">
    <text evidence="2">The sequence shown here is derived from an EMBL/GenBank/DDBJ whole genome shotgun (WGS) entry which is preliminary data.</text>
</comment>
<organism evidence="2 3">
    <name type="scientific">Hymenoscyphus albidus</name>
    <dbReference type="NCBI Taxonomy" id="595503"/>
    <lineage>
        <taxon>Eukaryota</taxon>
        <taxon>Fungi</taxon>
        <taxon>Dikarya</taxon>
        <taxon>Ascomycota</taxon>
        <taxon>Pezizomycotina</taxon>
        <taxon>Leotiomycetes</taxon>
        <taxon>Helotiales</taxon>
        <taxon>Helotiaceae</taxon>
        <taxon>Hymenoscyphus</taxon>
    </lineage>
</organism>
<proteinExistence type="predicted"/>
<dbReference type="AlphaFoldDB" id="A0A9N9LU36"/>